<evidence type="ECO:0000313" key="8">
    <source>
        <dbReference type="EMBL" id="JAR99553.1"/>
    </source>
</evidence>
<feature type="domain" description="Transferrin-like" evidence="7">
    <location>
        <begin position="31"/>
        <end position="371"/>
    </location>
</feature>
<proteinExistence type="predicted"/>
<dbReference type="CDD" id="cd13529">
    <property type="entry name" value="PBP2_transferrin"/>
    <property type="match status" value="2"/>
</dbReference>
<name>A0A170Y4Q2_TRIIF</name>
<dbReference type="Gene3D" id="3.40.190.10">
    <property type="entry name" value="Periplasmic binding protein-like II"/>
    <property type="match status" value="4"/>
</dbReference>
<feature type="disulfide bond" evidence="5">
    <location>
        <begin position="43"/>
        <end position="59"/>
    </location>
</feature>
<feature type="binding site" evidence="4">
    <location>
        <position position="433"/>
    </location>
    <ligand>
        <name>Fe(3+)</name>
        <dbReference type="ChEBI" id="CHEBI:29034"/>
        <label>1</label>
    </ligand>
</feature>
<dbReference type="EMBL" id="GEMB01003665">
    <property type="protein sequence ID" value="JAR99553.1"/>
    <property type="molecule type" value="Transcribed_RNA"/>
</dbReference>
<organism evidence="8">
    <name type="scientific">Triatoma infestans</name>
    <name type="common">Assassin bug</name>
    <dbReference type="NCBI Taxonomy" id="30076"/>
    <lineage>
        <taxon>Eukaryota</taxon>
        <taxon>Metazoa</taxon>
        <taxon>Ecdysozoa</taxon>
        <taxon>Arthropoda</taxon>
        <taxon>Hexapoda</taxon>
        <taxon>Insecta</taxon>
        <taxon>Pterygota</taxon>
        <taxon>Neoptera</taxon>
        <taxon>Paraneoptera</taxon>
        <taxon>Hemiptera</taxon>
        <taxon>Heteroptera</taxon>
        <taxon>Panheteroptera</taxon>
        <taxon>Cimicomorpha</taxon>
        <taxon>Reduviidae</taxon>
        <taxon>Triatominae</taxon>
        <taxon>Triatoma</taxon>
    </lineage>
</organism>
<feature type="binding site" evidence="4">
    <location>
        <position position="116"/>
    </location>
    <ligand>
        <name>Fe(3+)</name>
        <dbReference type="ChEBI" id="CHEBI:29034"/>
        <label>1</label>
    </ligand>
</feature>
<dbReference type="PROSITE" id="PS00206">
    <property type="entry name" value="TRANSFERRIN_LIKE_2"/>
    <property type="match status" value="1"/>
</dbReference>
<dbReference type="InterPro" id="IPR018195">
    <property type="entry name" value="Transferrin_Fe_BS"/>
</dbReference>
<feature type="binding site" evidence="4">
    <location>
        <position position="231"/>
    </location>
    <ligand>
        <name>Fe(3+)</name>
        <dbReference type="ChEBI" id="CHEBI:29034"/>
        <label>1</label>
    </ligand>
</feature>
<dbReference type="SUPFAM" id="SSF53850">
    <property type="entry name" value="Periplasmic binding protein-like II"/>
    <property type="match status" value="2"/>
</dbReference>
<dbReference type="PROSITE" id="PS00205">
    <property type="entry name" value="TRANSFERRIN_LIKE_1"/>
    <property type="match status" value="1"/>
</dbReference>
<feature type="signal peptide" evidence="6">
    <location>
        <begin position="1"/>
        <end position="26"/>
    </location>
</feature>
<feature type="binding site" evidence="4">
    <location>
        <position position="83"/>
    </location>
    <ligand>
        <name>Fe(3+)</name>
        <dbReference type="ChEBI" id="CHEBI:29034"/>
        <label>1</label>
    </ligand>
</feature>
<feature type="binding site" evidence="3">
    <location>
        <position position="150"/>
    </location>
    <ligand>
        <name>hydrogencarbonate</name>
        <dbReference type="ChEBI" id="CHEBI:17544"/>
        <label>1</label>
    </ligand>
</feature>
<feature type="disulfide bond" evidence="5">
    <location>
        <begin position="141"/>
        <end position="237"/>
    </location>
</feature>
<feature type="disulfide bond" evidence="5">
    <location>
        <begin position="190"/>
        <end position="216"/>
    </location>
</feature>
<protein>
    <submittedName>
        <fullName evidence="8">Transferrin</fullName>
    </submittedName>
</protein>
<feature type="binding site" evidence="3">
    <location>
        <position position="147"/>
    </location>
    <ligand>
        <name>hydrogencarbonate</name>
        <dbReference type="ChEBI" id="CHEBI:17544"/>
        <label>1</label>
    </ligand>
</feature>
<feature type="domain" description="Transferrin-like" evidence="7">
    <location>
        <begin position="378"/>
        <end position="652"/>
    </location>
</feature>
<reference evidence="8" key="1">
    <citation type="submission" date="2016-04" db="EMBL/GenBank/DDBJ databases">
        <authorList>
            <person name="Calderon-Fernandez G.M.Sr."/>
        </authorList>
    </citation>
    <scope>NUCLEOTIDE SEQUENCE</scope>
    <source>
        <strain evidence="8">Int1</strain>
        <tissue evidence="8">Integument</tissue>
    </source>
</reference>
<feature type="non-terminal residue" evidence="8">
    <location>
        <position position="1"/>
    </location>
</feature>
<dbReference type="InterPro" id="IPR001156">
    <property type="entry name" value="Transferrin-like_dom"/>
</dbReference>
<dbReference type="GO" id="GO:0046872">
    <property type="term" value="F:metal ion binding"/>
    <property type="evidence" value="ECO:0007669"/>
    <property type="project" value="UniProtKB-KW"/>
</dbReference>
<evidence type="ECO:0000256" key="3">
    <source>
        <dbReference type="PIRSR" id="PIRSR002549-2"/>
    </source>
</evidence>
<feature type="disulfide bond" evidence="5">
    <location>
        <begin position="34"/>
        <end position="68"/>
    </location>
</feature>
<feature type="disulfide bond" evidence="5">
    <location>
        <begin position="483"/>
        <end position="532"/>
    </location>
</feature>
<dbReference type="InterPro" id="IPR016357">
    <property type="entry name" value="Transferrin"/>
</dbReference>
<keyword evidence="4" id="KW-0479">Metal-binding</keyword>
<feature type="binding site" evidence="3">
    <location>
        <position position="491"/>
    </location>
    <ligand>
        <name>hydrogencarbonate</name>
        <dbReference type="ChEBI" id="CHEBI:17544"/>
        <label>1</label>
    </ligand>
</feature>
<keyword evidence="1" id="KW-0677">Repeat</keyword>
<feature type="disulfide bond" evidence="5">
    <location>
        <begin position="213"/>
        <end position="222"/>
    </location>
</feature>
<dbReference type="AlphaFoldDB" id="A0A170Y4Q2"/>
<feature type="disulfide bond" evidence="5">
    <location>
        <begin position="381"/>
        <end position="418"/>
    </location>
</feature>
<dbReference type="PIRSF" id="PIRSF002549">
    <property type="entry name" value="Transferrin"/>
    <property type="match status" value="1"/>
</dbReference>
<keyword evidence="2 5" id="KW-1015">Disulfide bond</keyword>
<feature type="binding site" evidence="3">
    <location>
        <position position="490"/>
    </location>
    <ligand>
        <name>hydrogencarbonate</name>
        <dbReference type="ChEBI" id="CHEBI:17544"/>
        <label>1</label>
    </ligand>
</feature>
<dbReference type="PANTHER" id="PTHR11485">
    <property type="entry name" value="TRANSFERRIN"/>
    <property type="match status" value="1"/>
</dbReference>
<feature type="chain" id="PRO_5007904791" evidence="6">
    <location>
        <begin position="27"/>
        <end position="662"/>
    </location>
</feature>
<dbReference type="PROSITE" id="PS51408">
    <property type="entry name" value="TRANSFERRIN_LIKE_4"/>
    <property type="match status" value="2"/>
</dbReference>
<feature type="binding site" evidence="3">
    <location>
        <position position="143"/>
    </location>
    <ligand>
        <name>hydrogencarbonate</name>
        <dbReference type="ChEBI" id="CHEBI:17544"/>
        <label>1</label>
    </ligand>
</feature>
<feature type="binding site" evidence="3">
    <location>
        <position position="489"/>
    </location>
    <ligand>
        <name>hydrogencarbonate</name>
        <dbReference type="ChEBI" id="CHEBI:17544"/>
        <label>1</label>
    </ligand>
</feature>
<feature type="disulfide bond" evidence="5">
    <location>
        <begin position="391"/>
        <end position="409"/>
    </location>
</feature>
<dbReference type="SMART" id="SM00094">
    <property type="entry name" value="TR_FER"/>
    <property type="match status" value="2"/>
</dbReference>
<evidence type="ECO:0000256" key="4">
    <source>
        <dbReference type="PIRSR" id="PIRSR002549-3"/>
    </source>
</evidence>
<feature type="disulfide bond" evidence="5">
    <location>
        <begin position="560"/>
        <end position="574"/>
    </location>
</feature>
<feature type="disulfide bond" evidence="5">
    <location>
        <begin position="279"/>
        <end position="292"/>
    </location>
</feature>
<dbReference type="PANTHER" id="PTHR11485:SF57">
    <property type="entry name" value="TRANSFERRIN"/>
    <property type="match status" value="1"/>
</dbReference>
<evidence type="ECO:0000256" key="6">
    <source>
        <dbReference type="SAM" id="SignalP"/>
    </source>
</evidence>
<evidence type="ECO:0000256" key="2">
    <source>
        <dbReference type="ARBA" id="ARBA00023157"/>
    </source>
</evidence>
<evidence type="ECO:0000259" key="7">
    <source>
        <dbReference type="PROSITE" id="PS51408"/>
    </source>
</evidence>
<sequence length="662" mass="73825">ILTLDNMAATRLLLLTMLLVYTSVQADHGPFKICVPQKVYRDCVKMMEDGKAANVPVKCVSARDRYDCTEKLEGHKADFEALDPEDMYNVAILGKDHFDVVKEIRTKEEPDAEFRYEAVAVVHKDLNIKNIKEGLKGLKSCHTGVGRNVGYKIPITKLAHMGVLGPLDDASVSPRELELKALSNLFSKACLVGTWSPHPETNSRLKATYKNLCALCEHPEKCDYPDQNSGYEGALRCLATGGQVAWTKVIFVKKFFGMAYGSTPAKPTEHKPEDYAYLCPDGSKKPVTGTPCSWAARPWQGYLATKEVANEYKELREVISKLNNLGENKHADWITSVLLLSDKTLAVDNKVVSPEEYLKKAKYYDVISRNFMVPGRQIRFCVTSQKELDKCEELKTVAFSRDIRPKLGCVLKKNTVECLQAVKEKQAEVYVADPQEAVLAEKYNLKPIITEQYKNENKQELVAVVKKSSQFKDLASLKAKKACLVQNGRAGFNAVLEYLVKEKLISKSHCPYEKSMTEFFSAVQQSDDPVECIVFGQGDVAFVPFSALHDTEISAVEVLCKDGSRKPIDKAEACGLITVPPRLVLVRSDLSQVHLDEVRHSILTAGKIFSEHPEYFLMFGDFKGDPNVLFSNHATGLVAVSDVVPAFEEYKKLVKDLAVCNA</sequence>
<dbReference type="PRINTS" id="PR00422">
    <property type="entry name" value="TRANSFERRIN"/>
</dbReference>
<evidence type="ECO:0000256" key="5">
    <source>
        <dbReference type="PIRSR" id="PIRSR002549-4"/>
    </source>
</evidence>
<evidence type="ECO:0000256" key="1">
    <source>
        <dbReference type="ARBA" id="ARBA00022737"/>
    </source>
</evidence>
<dbReference type="Pfam" id="PF00405">
    <property type="entry name" value="Transferrin"/>
    <property type="match status" value="3"/>
</dbReference>
<dbReference type="GO" id="GO:0005615">
    <property type="term" value="C:extracellular space"/>
    <property type="evidence" value="ECO:0007669"/>
    <property type="project" value="InterPro"/>
</dbReference>
<accession>A0A170Y4Q2</accession>
<reference evidence="8" key="2">
    <citation type="journal article" date="2017" name="J. Med. Entomol.">
        <title>Transcriptome Analysis of the Triatoma infestans (Hemiptera: Reduviidae) Integument.</title>
        <authorList>
            <person name="Calderon-Fernandez G.M."/>
            <person name="Moriconi D.E."/>
            <person name="Dulbecco A.B."/>
            <person name="Juarez M.P."/>
        </authorList>
    </citation>
    <scope>NUCLEOTIDE SEQUENCE</scope>
    <source>
        <strain evidence="8">Int1</strain>
        <tissue evidence="8">Integument</tissue>
    </source>
</reference>
<keyword evidence="6" id="KW-0732">Signal</keyword>
<keyword evidence="4" id="KW-0408">Iron</keyword>